<feature type="domain" description="ImpA N-terminal" evidence="2">
    <location>
        <begin position="16"/>
        <end position="137"/>
    </location>
</feature>
<evidence type="ECO:0000313" key="4">
    <source>
        <dbReference type="Proteomes" id="UP000264702"/>
    </source>
</evidence>
<gene>
    <name evidence="3" type="primary">tssA</name>
    <name evidence="3" type="ORF">D0Y96_04045</name>
</gene>
<dbReference type="PANTHER" id="PTHR37024">
    <property type="entry name" value="TYPE VI SECRETION SYSTEM DUF2094 AND IMPA-RELATED DOMAIN PROTEIN"/>
    <property type="match status" value="1"/>
</dbReference>
<evidence type="ECO:0000259" key="2">
    <source>
        <dbReference type="Pfam" id="PF06812"/>
    </source>
</evidence>
<feature type="region of interest" description="Disordered" evidence="1">
    <location>
        <begin position="261"/>
        <end position="287"/>
    </location>
</feature>
<dbReference type="EMBL" id="QVQT01000002">
    <property type="protein sequence ID" value="RFU17343.1"/>
    <property type="molecule type" value="Genomic_DNA"/>
</dbReference>
<dbReference type="Pfam" id="PF06812">
    <property type="entry name" value="ImpA_N"/>
    <property type="match status" value="1"/>
</dbReference>
<dbReference type="Proteomes" id="UP000264702">
    <property type="component" value="Unassembled WGS sequence"/>
</dbReference>
<name>A0A372IS47_9BACT</name>
<dbReference type="InterPro" id="IPR017740">
    <property type="entry name" value="TssA-like"/>
</dbReference>
<feature type="compositionally biased region" description="Acidic residues" evidence="1">
    <location>
        <begin position="273"/>
        <end position="287"/>
    </location>
</feature>
<feature type="region of interest" description="Disordered" evidence="1">
    <location>
        <begin position="1"/>
        <end position="24"/>
    </location>
</feature>
<accession>A0A372IS47</accession>
<dbReference type="NCBIfam" id="TIGR03363">
    <property type="entry name" value="VI_chp_8"/>
    <property type="match status" value="1"/>
</dbReference>
<keyword evidence="4" id="KW-1185">Reference proteome</keyword>
<sequence length="623" mass="69242">MTRGRRPKVPLRDDLLNSIPGDNPSGVSLRYERIYDQIKEARTEEDESIPAGAWQRQVKKADYPLVLKLAGEALATKSKDLQLAAWLSEAHVKREGIVMVAPCLQLMLDLQNNFWDTLYPEIDEGDAGMRAVPIEWTANRIGAILREAPITKNGLSFFQYRESRAVGYESETEYNDAKREARELAVQDGKITGEEFDAGFGSTPKAFYVSLDEAIHSATQVLETLQIDCEDKYRDDGPGFGKLKAGLEEVGQVISNLLGEKRTLEPDPVAAEETAEMTEETPSEEQEEIQEDVSAAVVVPAAKPARAKSLSAEPADWDDAMKRIQDCARFMQKERPSSPIPYLLQTAVRWGEMREQGNYPAYDFLVSPPTDIRQSLKRLASEANWEELLCIATAAAGESCGRAWLDVHRYIWRASYEAGYSAISAAVLNQLQCLLKEIPEIPSWTLDDDTPAANPETQRWLEEQVIPKPAEPAPAEEPAPDSGLSYVEKIAPAEEQEDEAAPDVLSLARELIGRGQVAQAIQLLVRDAAQQPSGRARFQRRLQVAQLCITAGQNKVAYPVLEELVREIEQRSLEEWEASDVIAPPLALLLKCLDPSGDTNGQREALFSRLCRIDPIAAMDLSR</sequence>
<protein>
    <submittedName>
        <fullName evidence="3">Type VI secretion system protein TssA</fullName>
    </submittedName>
</protein>
<evidence type="ECO:0000256" key="1">
    <source>
        <dbReference type="SAM" id="MobiDB-lite"/>
    </source>
</evidence>
<organism evidence="3 4">
    <name type="scientific">Paracidobacterium acidisoli</name>
    <dbReference type="NCBI Taxonomy" id="2303751"/>
    <lineage>
        <taxon>Bacteria</taxon>
        <taxon>Pseudomonadati</taxon>
        <taxon>Acidobacteriota</taxon>
        <taxon>Terriglobia</taxon>
        <taxon>Terriglobales</taxon>
        <taxon>Acidobacteriaceae</taxon>
        <taxon>Paracidobacterium</taxon>
    </lineage>
</organism>
<dbReference type="InterPro" id="IPR017739">
    <property type="entry name" value="T6SS-assoc_VCA0119"/>
</dbReference>
<reference evidence="3 4" key="1">
    <citation type="submission" date="2018-08" db="EMBL/GenBank/DDBJ databases">
        <title>Acidipila sp. 4G-K13, an acidobacterium isolated from forest soil.</title>
        <authorList>
            <person name="Gao Z.-H."/>
            <person name="Qiu L.-H."/>
        </authorList>
    </citation>
    <scope>NUCLEOTIDE SEQUENCE [LARGE SCALE GENOMIC DNA]</scope>
    <source>
        <strain evidence="3 4">4G-K13</strain>
    </source>
</reference>
<dbReference type="PANTHER" id="PTHR37024:SF5">
    <property type="entry name" value="IMPA N-TERMINAL DOMAIN-CONTAINING PROTEIN"/>
    <property type="match status" value="1"/>
</dbReference>
<dbReference type="Pfam" id="PF16989">
    <property type="entry name" value="T6SS_VasJ"/>
    <property type="match status" value="1"/>
</dbReference>
<dbReference type="InterPro" id="IPR010657">
    <property type="entry name" value="ImpA_N"/>
</dbReference>
<proteinExistence type="predicted"/>
<evidence type="ECO:0000313" key="3">
    <source>
        <dbReference type="EMBL" id="RFU17343.1"/>
    </source>
</evidence>
<dbReference type="AlphaFoldDB" id="A0A372IS47"/>
<comment type="caution">
    <text evidence="3">The sequence shown here is derived from an EMBL/GenBank/DDBJ whole genome shotgun (WGS) entry which is preliminary data.</text>
</comment>